<comment type="caution">
    <text evidence="2">The sequence shown here is derived from an EMBL/GenBank/DDBJ whole genome shotgun (WGS) entry which is preliminary data.</text>
</comment>
<keyword evidence="3" id="KW-1185">Reference proteome</keyword>
<dbReference type="Gene3D" id="2.60.200.20">
    <property type="match status" value="1"/>
</dbReference>
<dbReference type="InterPro" id="IPR000253">
    <property type="entry name" value="FHA_dom"/>
</dbReference>
<organism evidence="2 3">
    <name type="scientific">Neobacillus kokaensis</name>
    <dbReference type="NCBI Taxonomy" id="2759023"/>
    <lineage>
        <taxon>Bacteria</taxon>
        <taxon>Bacillati</taxon>
        <taxon>Bacillota</taxon>
        <taxon>Bacilli</taxon>
        <taxon>Bacillales</taxon>
        <taxon>Bacillaceae</taxon>
        <taxon>Neobacillus</taxon>
    </lineage>
</organism>
<evidence type="ECO:0000313" key="2">
    <source>
        <dbReference type="EMBL" id="GHH98738.1"/>
    </source>
</evidence>
<dbReference type="PROSITE" id="PS50006">
    <property type="entry name" value="FHA_DOMAIN"/>
    <property type="match status" value="1"/>
</dbReference>
<dbReference type="Pfam" id="PF19909">
    <property type="entry name" value="DUF6382"/>
    <property type="match status" value="1"/>
</dbReference>
<reference evidence="2 3" key="1">
    <citation type="journal article" date="2022" name="Int. J. Syst. Evol. Microbiol.">
        <title>Neobacillus kokaensis sp. nov., isolated from soil.</title>
        <authorList>
            <person name="Yuki K."/>
            <person name="Matsubara H."/>
            <person name="Yamaguchi S."/>
        </authorList>
    </citation>
    <scope>NUCLEOTIDE SEQUENCE [LARGE SCALE GENOMIC DNA]</scope>
    <source>
        <strain evidence="2 3">LOB 377</strain>
    </source>
</reference>
<dbReference type="Proteomes" id="UP000637074">
    <property type="component" value="Unassembled WGS sequence"/>
</dbReference>
<dbReference type="Pfam" id="PF00498">
    <property type="entry name" value="FHA"/>
    <property type="match status" value="1"/>
</dbReference>
<gene>
    <name evidence="2" type="ORF">AM1BK_22810</name>
</gene>
<dbReference type="InterPro" id="IPR008984">
    <property type="entry name" value="SMAD_FHA_dom_sf"/>
</dbReference>
<sequence>MMIRDLDLRLESYGGAQFLFLAVPAGMELDGMAVEQIASKQTQGLLPCAVLQKDEAVYVRYDQISDRTLADVFSGTLTKQLLTTNLLNVMDSLLDLQQTGLDLENLLLNKQYIFLDHFSNRLAFVYVPVTNNVFEKVSMKGFISELLTAAPYDEADDLLFYIKLVNYIASQTDLNLIDFQKKLTELAFIKDVSTKAEPELAGNFYSPGKIEAATAIENGMLTSEYSSRKTDKKSSQKLEIEEEVQYKRITRTELGEGESLLKGAASLGGTSINIIPKLGHDPHEDEGTTVLTAGRDEEEEGTTALGVSHHISTRPFFITAVSKEKIEVAKNEFKIGRDPEQADYVSKNKVVGRVHAKVITENGEYFLVDQQSKNGSYLNGTKVLPYKKTKIKHDDHIRLGNEEFVFRMF</sequence>
<dbReference type="SUPFAM" id="SSF49879">
    <property type="entry name" value="SMAD/FHA domain"/>
    <property type="match status" value="1"/>
</dbReference>
<dbReference type="SMART" id="SM00240">
    <property type="entry name" value="FHA"/>
    <property type="match status" value="1"/>
</dbReference>
<accession>A0ABQ3N1D1</accession>
<evidence type="ECO:0000313" key="3">
    <source>
        <dbReference type="Proteomes" id="UP000637074"/>
    </source>
</evidence>
<dbReference type="CDD" id="cd00060">
    <property type="entry name" value="FHA"/>
    <property type="match status" value="1"/>
</dbReference>
<feature type="domain" description="FHA" evidence="1">
    <location>
        <begin position="333"/>
        <end position="383"/>
    </location>
</feature>
<dbReference type="RefSeq" id="WP_223282659.1">
    <property type="nucleotide sequence ID" value="NZ_BNDS01000008.1"/>
</dbReference>
<evidence type="ECO:0000259" key="1">
    <source>
        <dbReference type="PROSITE" id="PS50006"/>
    </source>
</evidence>
<dbReference type="EMBL" id="BNDS01000008">
    <property type="protein sequence ID" value="GHH98738.1"/>
    <property type="molecule type" value="Genomic_DNA"/>
</dbReference>
<name>A0ABQ3N1D1_9BACI</name>
<proteinExistence type="predicted"/>
<protein>
    <recommendedName>
        <fullName evidence="1">FHA domain-containing protein</fullName>
    </recommendedName>
</protein>
<dbReference type="InterPro" id="IPR045962">
    <property type="entry name" value="DUF6382"/>
</dbReference>